<dbReference type="Proteomes" id="UP000664203">
    <property type="component" value="Unassembled WGS sequence"/>
</dbReference>
<dbReference type="EMBL" id="CAJPDR010000010">
    <property type="protein sequence ID" value="CAF9905224.1"/>
    <property type="molecule type" value="Genomic_DNA"/>
</dbReference>
<feature type="compositionally biased region" description="Polar residues" evidence="1">
    <location>
        <begin position="369"/>
        <end position="386"/>
    </location>
</feature>
<feature type="compositionally biased region" description="Acidic residues" evidence="1">
    <location>
        <begin position="387"/>
        <end position="398"/>
    </location>
</feature>
<feature type="chain" id="PRO_5034431841" evidence="2">
    <location>
        <begin position="18"/>
        <end position="398"/>
    </location>
</feature>
<feature type="region of interest" description="Disordered" evidence="1">
    <location>
        <begin position="280"/>
        <end position="398"/>
    </location>
</feature>
<feature type="compositionally biased region" description="Low complexity" evidence="1">
    <location>
        <begin position="325"/>
        <end position="347"/>
    </location>
</feature>
<keyword evidence="2" id="KW-0732">Signal</keyword>
<evidence type="ECO:0000256" key="2">
    <source>
        <dbReference type="SAM" id="SignalP"/>
    </source>
</evidence>
<comment type="caution">
    <text evidence="3">The sequence shown here is derived from an EMBL/GenBank/DDBJ whole genome shotgun (WGS) entry which is preliminary data.</text>
</comment>
<protein>
    <submittedName>
        <fullName evidence="3">Uncharacterized protein</fullName>
    </submittedName>
</protein>
<sequence length="398" mass="42569">MLLDLALSLLAASLASGAIIPRQDPDILHVRQDSGDPPMQVIPTTAKADNTFSNGAPMIAGSTTTDETPPEVYGNRTIDLPFGRLYHGNMNFFSAGQLNTPTSDTDQWLPQGTDSATQSACGIPDNAFSISKVAIHPYFLKYADLSRYCMQDVCISFWKEDGSSDMMLKVTDICSTDPNDPTHCATPGDIKIDRTKVKIMEKLDSAPTGDVYPEQIWWFFMKCWDDGLVQPAYADNWFSTPALPNNLDWAQATQHQQWVNNQISYPQQNPPLPLYFNGAYDTVRDNTTSPPIEDFDPNETYSWTPVAGGKGWGNPSGTASGASNGSEEVTSGSSVTSAATATTQGSSQGSGQGEGQGGGQGSGMTSTTISAAAPTQSSSAGTGNVSEQDECDDSYDEL</sequence>
<organism evidence="3 4">
    <name type="scientific">Alectoria fallacina</name>
    <dbReference type="NCBI Taxonomy" id="1903189"/>
    <lineage>
        <taxon>Eukaryota</taxon>
        <taxon>Fungi</taxon>
        <taxon>Dikarya</taxon>
        <taxon>Ascomycota</taxon>
        <taxon>Pezizomycotina</taxon>
        <taxon>Lecanoromycetes</taxon>
        <taxon>OSLEUM clade</taxon>
        <taxon>Lecanoromycetidae</taxon>
        <taxon>Lecanorales</taxon>
        <taxon>Lecanorineae</taxon>
        <taxon>Parmeliaceae</taxon>
        <taxon>Alectoria</taxon>
    </lineage>
</organism>
<dbReference type="OrthoDB" id="5280194at2759"/>
<evidence type="ECO:0000256" key="1">
    <source>
        <dbReference type="SAM" id="MobiDB-lite"/>
    </source>
</evidence>
<reference evidence="3" key="1">
    <citation type="submission" date="2021-03" db="EMBL/GenBank/DDBJ databases">
        <authorList>
            <person name="Tagirdzhanova G."/>
        </authorList>
    </citation>
    <scope>NUCLEOTIDE SEQUENCE</scope>
</reference>
<feature type="compositionally biased region" description="Polar residues" evidence="1">
    <location>
        <begin position="315"/>
        <end position="324"/>
    </location>
</feature>
<dbReference type="AlphaFoldDB" id="A0A8H3EEU3"/>
<evidence type="ECO:0000313" key="3">
    <source>
        <dbReference type="EMBL" id="CAF9905224.1"/>
    </source>
</evidence>
<keyword evidence="4" id="KW-1185">Reference proteome</keyword>
<name>A0A8H3EEU3_9LECA</name>
<evidence type="ECO:0000313" key="4">
    <source>
        <dbReference type="Proteomes" id="UP000664203"/>
    </source>
</evidence>
<gene>
    <name evidence="3" type="ORF">ALECFALPRED_000186</name>
</gene>
<accession>A0A8H3EEU3</accession>
<feature type="signal peptide" evidence="2">
    <location>
        <begin position="1"/>
        <end position="17"/>
    </location>
</feature>
<proteinExistence type="predicted"/>
<feature type="compositionally biased region" description="Gly residues" evidence="1">
    <location>
        <begin position="348"/>
        <end position="362"/>
    </location>
</feature>